<reference evidence="1 2" key="1">
    <citation type="submission" date="2016-10" db="EMBL/GenBank/DDBJ databases">
        <authorList>
            <person name="de Groot N.N."/>
        </authorList>
    </citation>
    <scope>NUCLEOTIDE SEQUENCE [LARGE SCALE GENOMIC DNA]</scope>
    <source>
        <strain evidence="1 2">CBS 141442</strain>
    </source>
</reference>
<gene>
    <name evidence="1" type="ORF">SAMEA4029010_CIC11G00000000847</name>
</gene>
<dbReference type="AlphaFoldDB" id="A0A1L0DK93"/>
<proteinExistence type="predicted"/>
<evidence type="ECO:0000313" key="2">
    <source>
        <dbReference type="Proteomes" id="UP000182334"/>
    </source>
</evidence>
<dbReference type="Proteomes" id="UP000182334">
    <property type="component" value="Chromosome VI"/>
</dbReference>
<dbReference type="OrthoDB" id="4014612at2759"/>
<keyword evidence="2" id="KW-1185">Reference proteome</keyword>
<accession>A0A1L0DK93</accession>
<protein>
    <submittedName>
        <fullName evidence="1">CIC11C00000000847</fullName>
    </submittedName>
</protein>
<organism evidence="1 2">
    <name type="scientific">Sungouiella intermedia</name>
    <dbReference type="NCBI Taxonomy" id="45354"/>
    <lineage>
        <taxon>Eukaryota</taxon>
        <taxon>Fungi</taxon>
        <taxon>Dikarya</taxon>
        <taxon>Ascomycota</taxon>
        <taxon>Saccharomycotina</taxon>
        <taxon>Pichiomycetes</taxon>
        <taxon>Metschnikowiaceae</taxon>
        <taxon>Sungouiella</taxon>
    </lineage>
</organism>
<dbReference type="EMBL" id="LT635761">
    <property type="protein sequence ID" value="SGZ56972.1"/>
    <property type="molecule type" value="Genomic_DNA"/>
</dbReference>
<sequence>MIRNSGLSQANKIIVPNNSEAMIQKYTCVPVDEYDVLIVTNGAVHQVEQALHQLNERTDNDIPLNATIVYLDSFEDLVTHLRITNMETMSPTTNFKGKTVFMFFNGLEYIQNFICEVIDYYGSLVMGFTPDFHKARLSILNNSYYYFDSSVATDLGMEPTSMLSDSVQFNYIVTIVNDILKKMSFMLHRIRGVYLDDIQFNGERLYPLQALLRNFPNLERVDLASEAEVCFREIVV</sequence>
<name>A0A1L0DK93_9ASCO</name>
<evidence type="ECO:0000313" key="1">
    <source>
        <dbReference type="EMBL" id="SGZ56972.1"/>
    </source>
</evidence>
<dbReference type="STRING" id="45354.A0A1L0DK93"/>